<name>Q3S8E8_PARPN</name>
<reference evidence="2" key="1">
    <citation type="journal article" date="2006" name="Microbiology">
        <title>Identification of a transposable genomic island of Paracoccus pantotrophus DSM 11072 by its transposition to a novel entrapment vector pMMB2.</title>
        <authorList>
            <person name="Mikosa M."/>
            <person name="Sochacka-Pietal M."/>
            <person name="Baj J."/>
            <person name="Bartosik D."/>
        </authorList>
    </citation>
    <scope>NUCLEOTIDE SEQUENCE</scope>
    <source>
        <strain evidence="2">DSM 11072</strain>
    </source>
</reference>
<dbReference type="AlphaFoldDB" id="Q3S8E8"/>
<evidence type="ECO:0000313" key="2">
    <source>
        <dbReference type="EMBL" id="AAZ93597.1"/>
    </source>
</evidence>
<organism evidence="2">
    <name type="scientific">Paracoccus pantotrophus</name>
    <name type="common">Thiosphaera pantotropha</name>
    <dbReference type="NCBI Taxonomy" id="82367"/>
    <lineage>
        <taxon>Bacteria</taxon>
        <taxon>Pseudomonadati</taxon>
        <taxon>Pseudomonadota</taxon>
        <taxon>Alphaproteobacteria</taxon>
        <taxon>Rhodobacterales</taxon>
        <taxon>Paracoccaceae</taxon>
        <taxon>Paracoccus</taxon>
    </lineage>
</organism>
<dbReference type="InterPro" id="IPR010839">
    <property type="entry name" value="AtuA_N"/>
</dbReference>
<feature type="domain" description="Acyclic terpene utilisation N-terminal" evidence="1">
    <location>
        <begin position="73"/>
        <end position="420"/>
    </location>
</feature>
<dbReference type="Pfam" id="PF07287">
    <property type="entry name" value="AtuA"/>
    <property type="match status" value="1"/>
</dbReference>
<evidence type="ECO:0000259" key="1">
    <source>
        <dbReference type="Pfam" id="PF07287"/>
    </source>
</evidence>
<sequence length="467" mass="49548">MSYALHLLEAFSTGKRRPLRILGASGQLGYGIVASSFANGMAQRPDMIGCDMGSTDIGPNYLGSGKMAPSRSGVKRDLRQVLTAARKADIPLVIGSAGSAGAKPHLEATLDILREVAREEGLSFTLAVLTGDIAAARVHRALAAGEITAMAGMNPLKAEDIDSASHIVAQMGMEAFARAYLSGADVIIAGRACDTAIFASLPVLLGFDAGPAIHMAKIIECASLCCVPGGRDTILATLDDEGFTLESMAPERAATPTSVAAHALYEQADPNEIAEPAGRVDLSQVRYETLDARRCRVSGARFIPTAKPRIKLEGASFLGYRAVMLAGVADPNFIAALDAILAGIEKMVAGLVCAEGQAPDYRLHFHRYGIDGVTPAPPEAPLPREMFLLTECLAPTQERAAEVIRSLRQYLLHYGFPGRTSTAGNLAFPFTPPELDAGPTYRFSLYHLMDAPDQAQLFPVEIERIGA</sequence>
<accession>Q3S8E8</accession>
<dbReference type="EMBL" id="DQ149577">
    <property type="protein sequence ID" value="AAZ93597.1"/>
    <property type="molecule type" value="Genomic_DNA"/>
</dbReference>
<proteinExistence type="predicted"/>
<dbReference type="RefSeq" id="WP_114669280.1">
    <property type="nucleotide sequence ID" value="NZ_CP038206.1"/>
</dbReference>
<protein>
    <recommendedName>
        <fullName evidence="1">Acyclic terpene utilisation N-terminal domain-containing protein</fullName>
    </recommendedName>
</protein>